<keyword evidence="2" id="KW-0863">Zinc-finger</keyword>
<evidence type="ECO:0000259" key="1">
    <source>
        <dbReference type="Pfam" id="PF16571"/>
    </source>
</evidence>
<evidence type="ECO:0000313" key="2">
    <source>
        <dbReference type="EMBL" id="SDU72190.1"/>
    </source>
</evidence>
<dbReference type="InterPro" id="IPR032330">
    <property type="entry name" value="EF-G-binding_C"/>
</dbReference>
<feature type="domain" description="Elongation factor G-binding protein C-terminal treble-clef zinc-finger" evidence="1">
    <location>
        <begin position="8"/>
        <end position="159"/>
    </location>
</feature>
<reference evidence="2 3" key="1">
    <citation type="submission" date="2016-10" db="EMBL/GenBank/DDBJ databases">
        <authorList>
            <person name="de Groot N.N."/>
        </authorList>
    </citation>
    <scope>NUCLEOTIDE SEQUENCE [LARGE SCALE GENOMIC DNA]</scope>
    <source>
        <strain evidence="2 3">DSM 44215</strain>
    </source>
</reference>
<evidence type="ECO:0000313" key="3">
    <source>
        <dbReference type="Proteomes" id="UP000183180"/>
    </source>
</evidence>
<organism evidence="2 3">
    <name type="scientific">Gordonia westfalica</name>
    <dbReference type="NCBI Taxonomy" id="158898"/>
    <lineage>
        <taxon>Bacteria</taxon>
        <taxon>Bacillati</taxon>
        <taxon>Actinomycetota</taxon>
        <taxon>Actinomycetes</taxon>
        <taxon>Mycobacteriales</taxon>
        <taxon>Gordoniaceae</taxon>
        <taxon>Gordonia</taxon>
    </lineage>
</organism>
<dbReference type="EMBL" id="FNLM01000034">
    <property type="protein sequence ID" value="SDU72190.1"/>
    <property type="molecule type" value="Genomic_DNA"/>
</dbReference>
<keyword evidence="2" id="KW-0479">Metal-binding</keyword>
<dbReference type="AlphaFoldDB" id="A0A1H2KTZ5"/>
<protein>
    <submittedName>
        <fullName evidence="2">FBP C-terminal treble-clef zinc-finger</fullName>
    </submittedName>
</protein>
<dbReference type="OrthoDB" id="4171838at2"/>
<dbReference type="RefSeq" id="WP_074852284.1">
    <property type="nucleotide sequence ID" value="NZ_FNLM01000034.1"/>
</dbReference>
<proteinExistence type="predicted"/>
<dbReference type="Proteomes" id="UP000183180">
    <property type="component" value="Unassembled WGS sequence"/>
</dbReference>
<keyword evidence="2" id="KW-0862">Zinc</keyword>
<name>A0A1H2KTZ5_9ACTN</name>
<gene>
    <name evidence="2" type="ORF">SAMN04488548_1343727</name>
</gene>
<dbReference type="STRING" id="158898.SAMN04488548_1343727"/>
<sequence>MHALTESEIRGSFVNASVRERKSLVLPPGFKELNWERMDFVGWRDPKQPMVGYVVIPTDDDPVGIMLRLGGRQPRKRPLCSFCEDVLLPNDVAFFSAKLAGAPGRNGDTVGTLICSNFECSKNVRMKPPPVFGGHDPEAVRRQRIESLRTRLDGFAGRVVGTSR</sequence>
<dbReference type="GO" id="GO:0008270">
    <property type="term" value="F:zinc ion binding"/>
    <property type="evidence" value="ECO:0007669"/>
    <property type="project" value="UniProtKB-KW"/>
</dbReference>
<dbReference type="Pfam" id="PF16571">
    <property type="entry name" value="FBP_C"/>
    <property type="match status" value="1"/>
</dbReference>
<accession>A0A1H2KTZ5</accession>